<evidence type="ECO:0000256" key="7">
    <source>
        <dbReference type="ARBA" id="ARBA00022884"/>
    </source>
</evidence>
<name>A0A9Q8ZJU7_CURCL</name>
<dbReference type="AlphaFoldDB" id="A0A9Q8ZJU7"/>
<organism evidence="11 12">
    <name type="scientific">Curvularia clavata</name>
    <dbReference type="NCBI Taxonomy" id="95742"/>
    <lineage>
        <taxon>Eukaryota</taxon>
        <taxon>Fungi</taxon>
        <taxon>Dikarya</taxon>
        <taxon>Ascomycota</taxon>
        <taxon>Pezizomycotina</taxon>
        <taxon>Dothideomycetes</taxon>
        <taxon>Pleosporomycetidae</taxon>
        <taxon>Pleosporales</taxon>
        <taxon>Pleosporineae</taxon>
        <taxon>Pleosporaceae</taxon>
        <taxon>Curvularia</taxon>
    </lineage>
</organism>
<reference evidence="11" key="1">
    <citation type="submission" date="2021-12" db="EMBL/GenBank/DDBJ databases">
        <title>Curvularia clavata genome.</title>
        <authorList>
            <person name="Cao Y."/>
        </authorList>
    </citation>
    <scope>NUCLEOTIDE SEQUENCE</scope>
    <source>
        <strain evidence="11">Yc1106</strain>
    </source>
</reference>
<keyword evidence="6" id="KW-0378">Hydrolase</keyword>
<feature type="region of interest" description="Disordered" evidence="9">
    <location>
        <begin position="917"/>
        <end position="970"/>
    </location>
</feature>
<dbReference type="InterPro" id="IPR020084">
    <property type="entry name" value="NUDIX_hydrolase_CS"/>
</dbReference>
<feature type="region of interest" description="Disordered" evidence="9">
    <location>
        <begin position="549"/>
        <end position="619"/>
    </location>
</feature>
<comment type="subcellular location">
    <subcellularLocation>
        <location evidence="2">Cytoplasm</location>
    </subcellularLocation>
</comment>
<evidence type="ECO:0000256" key="2">
    <source>
        <dbReference type="ARBA" id="ARBA00004496"/>
    </source>
</evidence>
<dbReference type="GO" id="GO:0030145">
    <property type="term" value="F:manganese ion binding"/>
    <property type="evidence" value="ECO:0007669"/>
    <property type="project" value="InterPro"/>
</dbReference>
<protein>
    <recommendedName>
        <fullName evidence="10">Nudix hydrolase domain-containing protein</fullName>
    </recommendedName>
</protein>
<dbReference type="GO" id="GO:0003723">
    <property type="term" value="F:RNA binding"/>
    <property type="evidence" value="ECO:0007669"/>
    <property type="project" value="UniProtKB-KW"/>
</dbReference>
<dbReference type="PANTHER" id="PTHR23114:SF17">
    <property type="entry name" value="M7GPPPN-MRNA HYDROLASE"/>
    <property type="match status" value="1"/>
</dbReference>
<dbReference type="InterPro" id="IPR015797">
    <property type="entry name" value="NUDIX_hydrolase-like_dom_sf"/>
</dbReference>
<keyword evidence="5" id="KW-0479">Metal-binding</keyword>
<evidence type="ECO:0000256" key="8">
    <source>
        <dbReference type="ARBA" id="ARBA00023211"/>
    </source>
</evidence>
<comment type="cofactor">
    <cofactor evidence="1">
        <name>Mn(2+)</name>
        <dbReference type="ChEBI" id="CHEBI:29035"/>
    </cofactor>
</comment>
<dbReference type="Pfam" id="PF00293">
    <property type="entry name" value="NUDIX"/>
    <property type="match status" value="1"/>
</dbReference>
<feature type="region of interest" description="Disordered" evidence="9">
    <location>
        <begin position="447"/>
        <end position="509"/>
    </location>
</feature>
<feature type="region of interest" description="Disordered" evidence="9">
    <location>
        <begin position="662"/>
        <end position="735"/>
    </location>
</feature>
<feature type="region of interest" description="Disordered" evidence="9">
    <location>
        <begin position="312"/>
        <end position="337"/>
    </location>
</feature>
<dbReference type="Pfam" id="PF05026">
    <property type="entry name" value="DCP2"/>
    <property type="match status" value="1"/>
</dbReference>
<dbReference type="GO" id="GO:0000932">
    <property type="term" value="C:P-body"/>
    <property type="evidence" value="ECO:0007669"/>
    <property type="project" value="TreeGrafter"/>
</dbReference>
<keyword evidence="4" id="KW-0963">Cytoplasm</keyword>
<evidence type="ECO:0000256" key="1">
    <source>
        <dbReference type="ARBA" id="ARBA00001936"/>
    </source>
</evidence>
<dbReference type="GO" id="GO:0000290">
    <property type="term" value="P:deadenylation-dependent decapping of nuclear-transcribed mRNA"/>
    <property type="evidence" value="ECO:0007669"/>
    <property type="project" value="InterPro"/>
</dbReference>
<dbReference type="EMBL" id="CP089280">
    <property type="protein sequence ID" value="USP82003.1"/>
    <property type="molecule type" value="Genomic_DNA"/>
</dbReference>
<keyword evidence="7" id="KW-0694">RNA-binding</keyword>
<dbReference type="FunFam" id="3.90.79.10:FF:000003">
    <property type="entry name" value="M7GpppN-mRNA hydrolase isoform 2"/>
    <property type="match status" value="1"/>
</dbReference>
<dbReference type="Proteomes" id="UP001056012">
    <property type="component" value="Chromosome 7"/>
</dbReference>
<accession>A0A9Q8ZJU7</accession>
<evidence type="ECO:0000256" key="4">
    <source>
        <dbReference type="ARBA" id="ARBA00022490"/>
    </source>
</evidence>
<feature type="compositionally biased region" description="Low complexity" evidence="9">
    <location>
        <begin position="568"/>
        <end position="589"/>
    </location>
</feature>
<dbReference type="FunFam" id="1.10.10.1050:FF:000003">
    <property type="entry name" value="Decapping enzyme Dcp2, putative"/>
    <property type="match status" value="1"/>
</dbReference>
<dbReference type="InterPro" id="IPR036189">
    <property type="entry name" value="DCP2_BoxA_sf"/>
</dbReference>
<dbReference type="PROSITE" id="PS51462">
    <property type="entry name" value="NUDIX"/>
    <property type="match status" value="1"/>
</dbReference>
<dbReference type="OrthoDB" id="18996at2759"/>
<evidence type="ECO:0000259" key="10">
    <source>
        <dbReference type="PROSITE" id="PS51462"/>
    </source>
</evidence>
<dbReference type="InterPro" id="IPR007722">
    <property type="entry name" value="DCP2_BoxA"/>
</dbReference>
<dbReference type="CDD" id="cd03672">
    <property type="entry name" value="NUDIX_Dcp2p_Nudt20"/>
    <property type="match status" value="1"/>
</dbReference>
<evidence type="ECO:0000313" key="12">
    <source>
        <dbReference type="Proteomes" id="UP001056012"/>
    </source>
</evidence>
<feature type="compositionally biased region" description="Polar residues" evidence="9">
    <location>
        <begin position="324"/>
        <end position="334"/>
    </location>
</feature>
<dbReference type="Gene3D" id="1.10.10.1050">
    <property type="entry name" value="Dcp2, box A domain"/>
    <property type="match status" value="1"/>
</dbReference>
<keyword evidence="8" id="KW-0464">Manganese</keyword>
<feature type="compositionally biased region" description="Polar residues" evidence="9">
    <location>
        <begin position="715"/>
        <end position="735"/>
    </location>
</feature>
<dbReference type="PANTHER" id="PTHR23114">
    <property type="entry name" value="M7GPPPN-MRNA HYDROLASE"/>
    <property type="match status" value="1"/>
</dbReference>
<gene>
    <name evidence="11" type="ORF">yc1106_09277</name>
</gene>
<sequence>MTPTNTTLVDWLDDLCVRFIVNLPNEELQSVERICFQIEEAQWFYEDFIRPLDPNNLPSMHLRKFSQLMFQHCPLFSAYSEQLHQQAYEQFLAYKTRVPVRGAIMLNEDMTHAVLVKGWKKGAKWSFPRGKINKEETDLDCAVREVWEETGFDLREANLVEPDEHMKKITVTMREQSMMLYVFRGVPMDAHFEPQTRKEISKIGWYKLTDLPTLRRKNQMQQPQQGNGQDLLKESSFYMVAPFLGPLKQWIKQQNKLGRQRVRNGTRMASAQIAGTDDEDIRPALYGSATEEVAPDTQANDNFANMVAQLGRSHRPSDSLPELSEQQQASQHPSQDPAEALKRLLSVGVPSPAVEAPGNPAPNQPQANPLLALFKQGNSQPGLAQQPRTPFEQILSTPVQPSSPHGQHHPRPLQIQNMGPPPPFFSPQGPPGHFSGMQHAPHMQPQFTQNQPQHPGAMFPHQPPTMQHAFDQRNPQLAHDTGDSQFTGDHGRPAIPPASKLPPPNLNAHALGLLNSFKSNNRQSPAPQSPQTTVAAPLHRSLQTTPRIEHPLPQHLPHGLVSPHGQHFSASPPQFQSPQFQSPPISSSFVPEQPKPRNPHQDSLLSLFRPTPPLASPEQAPAELSAFPTTPAFVSAQPATNPSELPNSSMVGAHAALPTRTKITSATVSGPVNAPDFDTMKKHRQSANGSSSGPSPATNMPFVPQQILKRPPQASPQSITKASPSPHQPTEVSASPQLAFKPQILKRPQPEQKQAEPSLDGKSTAGQCMSHLFRLDCHVIPELQIETDVAAAPAIKPTAHAQGLLDMLKGASPQPPSAQPAVLPSRSPLPQPSSAMDRRESVPSDQKNVLLSLFGSKQSSSPNIQTQSPVVPARSPFAPTPKTSMSGVISPVSPLPTNGSAGAVSPEGMVNRSRISSIGDSPAGPTIVIPPPTSHPVDAGAGTAAQTEGVNLGGLGVQGRTGSASEGKSPVDKTFLLGFLEDVARRGR</sequence>
<feature type="region of interest" description="Disordered" evidence="9">
    <location>
        <begin position="808"/>
        <end position="844"/>
    </location>
</feature>
<evidence type="ECO:0000256" key="6">
    <source>
        <dbReference type="ARBA" id="ARBA00022801"/>
    </source>
</evidence>
<dbReference type="SUPFAM" id="SSF55811">
    <property type="entry name" value="Nudix"/>
    <property type="match status" value="1"/>
</dbReference>
<proteinExistence type="inferred from homology"/>
<feature type="compositionally biased region" description="Pro residues" evidence="9">
    <location>
        <begin position="494"/>
        <end position="505"/>
    </location>
</feature>
<evidence type="ECO:0000313" key="11">
    <source>
        <dbReference type="EMBL" id="USP82003.1"/>
    </source>
</evidence>
<dbReference type="GO" id="GO:0000184">
    <property type="term" value="P:nuclear-transcribed mRNA catabolic process, nonsense-mediated decay"/>
    <property type="evidence" value="ECO:0007669"/>
    <property type="project" value="InterPro"/>
</dbReference>
<keyword evidence="12" id="KW-1185">Reference proteome</keyword>
<feature type="compositionally biased region" description="Low complexity" evidence="9">
    <location>
        <begin position="686"/>
        <end position="699"/>
    </location>
</feature>
<dbReference type="GO" id="GO:0140933">
    <property type="term" value="F:5'-(N(7)-methylguanosine 5'-triphospho)-[mRNA] hydrolase activity"/>
    <property type="evidence" value="ECO:0007669"/>
    <property type="project" value="InterPro"/>
</dbReference>
<feature type="domain" description="Nudix hydrolase" evidence="10">
    <location>
        <begin position="96"/>
        <end position="228"/>
    </location>
</feature>
<dbReference type="VEuPathDB" id="FungiDB:yc1106_09277"/>
<dbReference type="InterPro" id="IPR044099">
    <property type="entry name" value="Dcp2_NUDIX"/>
</dbReference>
<evidence type="ECO:0000256" key="5">
    <source>
        <dbReference type="ARBA" id="ARBA00022723"/>
    </source>
</evidence>
<dbReference type="Gene3D" id="3.90.79.10">
    <property type="entry name" value="Nucleoside Triphosphate Pyrophosphohydrolase"/>
    <property type="match status" value="1"/>
</dbReference>
<evidence type="ECO:0000256" key="3">
    <source>
        <dbReference type="ARBA" id="ARBA00005279"/>
    </source>
</evidence>
<dbReference type="SMART" id="SM01125">
    <property type="entry name" value="DCP2"/>
    <property type="match status" value="1"/>
</dbReference>
<comment type="similarity">
    <text evidence="3">Belongs to the Nudix hydrolase family. DCP2 subfamily.</text>
</comment>
<dbReference type="SUPFAM" id="SSF140586">
    <property type="entry name" value="Dcp2 domain-like"/>
    <property type="match status" value="1"/>
</dbReference>
<evidence type="ECO:0000256" key="9">
    <source>
        <dbReference type="SAM" id="MobiDB-lite"/>
    </source>
</evidence>
<dbReference type="InterPro" id="IPR000086">
    <property type="entry name" value="NUDIX_hydrolase_dom"/>
</dbReference>
<dbReference type="PROSITE" id="PS00893">
    <property type="entry name" value="NUDIX_BOX"/>
    <property type="match status" value="1"/>
</dbReference>
<feature type="compositionally biased region" description="Low complexity" evidence="9">
    <location>
        <begin position="819"/>
        <end position="834"/>
    </location>
</feature>